<dbReference type="Pfam" id="PF07681">
    <property type="entry name" value="DoxX"/>
    <property type="match status" value="1"/>
</dbReference>
<name>A0A3D9DEK4_9FLAO</name>
<evidence type="ECO:0000256" key="6">
    <source>
        <dbReference type="ARBA" id="ARBA00023136"/>
    </source>
</evidence>
<dbReference type="InterPro" id="IPR051907">
    <property type="entry name" value="DoxX-like_oxidoreductase"/>
</dbReference>
<dbReference type="InterPro" id="IPR032808">
    <property type="entry name" value="DoxX"/>
</dbReference>
<dbReference type="Proteomes" id="UP000257030">
    <property type="component" value="Unassembled WGS sequence"/>
</dbReference>
<evidence type="ECO:0000256" key="4">
    <source>
        <dbReference type="ARBA" id="ARBA00022692"/>
    </source>
</evidence>
<gene>
    <name evidence="8" type="ORF">DRF60_13900</name>
</gene>
<dbReference type="OrthoDB" id="9813193at2"/>
<keyword evidence="4 7" id="KW-0812">Transmembrane</keyword>
<evidence type="ECO:0000256" key="5">
    <source>
        <dbReference type="ARBA" id="ARBA00022989"/>
    </source>
</evidence>
<reference evidence="8 9" key="1">
    <citation type="journal article" date="2010" name="Syst. Appl. Microbiol.">
        <title>Four new species of Chryseobacterium from the rhizosphere of coastal sand dune plants, Chryseobacterium elymi sp. nov., Chryseobacterium hagamense sp. nov., Chryseobacterium lathyri sp. nov. and Chryseobacterium rhizosphaerae sp. nov.</title>
        <authorList>
            <person name="Cho S.H."/>
            <person name="Lee K.S."/>
            <person name="Shin D.S."/>
            <person name="Han J.H."/>
            <person name="Park K.S."/>
            <person name="Lee C.H."/>
            <person name="Park K.H."/>
            <person name="Kim S.B."/>
        </authorList>
    </citation>
    <scope>NUCLEOTIDE SEQUENCE [LARGE SCALE GENOMIC DNA]</scope>
    <source>
        <strain evidence="8 9">KCTC 22547</strain>
    </source>
</reference>
<dbReference type="GO" id="GO:0005886">
    <property type="term" value="C:plasma membrane"/>
    <property type="evidence" value="ECO:0007669"/>
    <property type="project" value="UniProtKB-SubCell"/>
</dbReference>
<protein>
    <submittedName>
        <fullName evidence="8">DoxX family protein</fullName>
    </submittedName>
</protein>
<evidence type="ECO:0000256" key="3">
    <source>
        <dbReference type="ARBA" id="ARBA00022475"/>
    </source>
</evidence>
<comment type="similarity">
    <text evidence="2">Belongs to the DoxX family.</text>
</comment>
<dbReference type="PANTHER" id="PTHR33452">
    <property type="entry name" value="OXIDOREDUCTASE CATD-RELATED"/>
    <property type="match status" value="1"/>
</dbReference>
<keyword evidence="5 7" id="KW-1133">Transmembrane helix</keyword>
<comment type="subcellular location">
    <subcellularLocation>
        <location evidence="1">Cell membrane</location>
        <topology evidence="1">Multi-pass membrane protein</topology>
    </subcellularLocation>
</comment>
<organism evidence="8 9">
    <name type="scientific">Chryseobacterium elymi</name>
    <dbReference type="NCBI Taxonomy" id="395936"/>
    <lineage>
        <taxon>Bacteria</taxon>
        <taxon>Pseudomonadati</taxon>
        <taxon>Bacteroidota</taxon>
        <taxon>Flavobacteriia</taxon>
        <taxon>Flavobacteriales</taxon>
        <taxon>Weeksellaceae</taxon>
        <taxon>Chryseobacterium group</taxon>
        <taxon>Chryseobacterium</taxon>
    </lineage>
</organism>
<keyword evidence="9" id="KW-1185">Reference proteome</keyword>
<feature type="transmembrane region" description="Helical" evidence="7">
    <location>
        <begin position="114"/>
        <end position="133"/>
    </location>
</feature>
<keyword evidence="6 7" id="KW-0472">Membrane</keyword>
<accession>A0A3D9DEK4</accession>
<evidence type="ECO:0000256" key="7">
    <source>
        <dbReference type="SAM" id="Phobius"/>
    </source>
</evidence>
<dbReference type="EMBL" id="QNUH01000011">
    <property type="protein sequence ID" value="REC76452.1"/>
    <property type="molecule type" value="Genomic_DNA"/>
</dbReference>
<keyword evidence="3" id="KW-1003">Cell membrane</keyword>
<feature type="transmembrane region" description="Helical" evidence="7">
    <location>
        <begin position="53"/>
        <end position="73"/>
    </location>
</feature>
<evidence type="ECO:0000256" key="1">
    <source>
        <dbReference type="ARBA" id="ARBA00004651"/>
    </source>
</evidence>
<sequence>MINRIIQTKPLPLFIFRLTAGLIFLSEGLQKFINPESVGAGRFAKIGFQNPEFWASMVGSVEIVCGILLILGFISRLAAIPLLIIMIVAFITTKIPTFLDKGFWVFAHEYRTDFAMTMLLVFLLYFGSGNFSIDKNLICREQK</sequence>
<comment type="caution">
    <text evidence="8">The sequence shown here is derived from an EMBL/GenBank/DDBJ whole genome shotgun (WGS) entry which is preliminary data.</text>
</comment>
<dbReference type="RefSeq" id="WP_116012624.1">
    <property type="nucleotide sequence ID" value="NZ_QNUH01000011.1"/>
</dbReference>
<evidence type="ECO:0000313" key="9">
    <source>
        <dbReference type="Proteomes" id="UP000257030"/>
    </source>
</evidence>
<feature type="transmembrane region" description="Helical" evidence="7">
    <location>
        <begin position="12"/>
        <end position="33"/>
    </location>
</feature>
<dbReference type="AlphaFoldDB" id="A0A3D9DEK4"/>
<evidence type="ECO:0000256" key="2">
    <source>
        <dbReference type="ARBA" id="ARBA00006679"/>
    </source>
</evidence>
<feature type="transmembrane region" description="Helical" evidence="7">
    <location>
        <begin position="80"/>
        <end position="99"/>
    </location>
</feature>
<proteinExistence type="inferred from homology"/>
<dbReference type="PANTHER" id="PTHR33452:SF1">
    <property type="entry name" value="INNER MEMBRANE PROTEIN YPHA-RELATED"/>
    <property type="match status" value="1"/>
</dbReference>
<evidence type="ECO:0000313" key="8">
    <source>
        <dbReference type="EMBL" id="REC76452.1"/>
    </source>
</evidence>